<evidence type="ECO:0000259" key="19">
    <source>
        <dbReference type="PROSITE" id="PS51115"/>
    </source>
</evidence>
<dbReference type="PANTHER" id="PTHR22722:SF14">
    <property type="entry name" value="MEGALIN, ISOFORM A"/>
    <property type="match status" value="1"/>
</dbReference>
<comment type="caution">
    <text evidence="16">Lacks conserved residue(s) required for the propagation of feature annotation.</text>
</comment>
<feature type="domain" description="Laminin IV type A" evidence="19">
    <location>
        <begin position="956"/>
        <end position="1137"/>
    </location>
</feature>
<dbReference type="Pfam" id="PF00052">
    <property type="entry name" value="Laminin_B"/>
    <property type="match status" value="3"/>
</dbReference>
<feature type="disulfide bond" evidence="15">
    <location>
        <begin position="776"/>
        <end position="794"/>
    </location>
</feature>
<feature type="disulfide bond" evidence="15">
    <location>
        <begin position="589"/>
        <end position="601"/>
    </location>
</feature>
<dbReference type="SMART" id="SM00409">
    <property type="entry name" value="IG"/>
    <property type="match status" value="1"/>
</dbReference>
<accession>A0A5B7D612</accession>
<evidence type="ECO:0000256" key="10">
    <source>
        <dbReference type="ARBA" id="ARBA00023136"/>
    </source>
</evidence>
<dbReference type="PROSITE" id="PS01248">
    <property type="entry name" value="EGF_LAM_1"/>
    <property type="match status" value="2"/>
</dbReference>
<dbReference type="OrthoDB" id="10055367at2759"/>
<dbReference type="InterPro" id="IPR000034">
    <property type="entry name" value="Laminin_IV"/>
</dbReference>
<evidence type="ECO:0000256" key="1">
    <source>
        <dbReference type="ARBA" id="ARBA00004167"/>
    </source>
</evidence>
<comment type="subcellular location">
    <subcellularLocation>
        <location evidence="1">Membrane</location>
        <topology evidence="1">Single-pass membrane protein</topology>
    </subcellularLocation>
    <subcellularLocation>
        <location evidence="2">Secreted</location>
        <location evidence="2">Extracellular space</location>
        <location evidence="2">Extracellular matrix</location>
        <location evidence="2">Basement membrane</location>
    </subcellularLocation>
</comment>
<dbReference type="GO" id="GO:0030154">
    <property type="term" value="P:cell differentiation"/>
    <property type="evidence" value="ECO:0007669"/>
    <property type="project" value="UniProtKB-ARBA"/>
</dbReference>
<evidence type="ECO:0000256" key="14">
    <source>
        <dbReference type="ARBA" id="ARBA00023292"/>
    </source>
</evidence>
<dbReference type="SUPFAM" id="SSF48726">
    <property type="entry name" value="Immunoglobulin"/>
    <property type="match status" value="1"/>
</dbReference>
<dbReference type="Gene3D" id="4.10.400.10">
    <property type="entry name" value="Low-density Lipoprotein Receptor"/>
    <property type="match status" value="10"/>
</dbReference>
<feature type="disulfide bond" evidence="15">
    <location>
        <begin position="120"/>
        <end position="135"/>
    </location>
</feature>
<dbReference type="Pfam" id="PF13927">
    <property type="entry name" value="Ig_3"/>
    <property type="match status" value="1"/>
</dbReference>
<evidence type="ECO:0000259" key="17">
    <source>
        <dbReference type="PROSITE" id="PS50027"/>
    </source>
</evidence>
<feature type="disulfide bond" evidence="15">
    <location>
        <begin position="828"/>
        <end position="843"/>
    </location>
</feature>
<keyword evidence="5" id="KW-0812">Transmembrane</keyword>
<dbReference type="GO" id="GO:0042562">
    <property type="term" value="F:hormone binding"/>
    <property type="evidence" value="ECO:0007669"/>
    <property type="project" value="TreeGrafter"/>
</dbReference>
<dbReference type="GO" id="GO:0005604">
    <property type="term" value="C:basement membrane"/>
    <property type="evidence" value="ECO:0007669"/>
    <property type="project" value="UniProtKB-SubCell"/>
</dbReference>
<dbReference type="FunFam" id="2.10.25.10:FF:000188">
    <property type="entry name" value="Laminin subunit gamma 2"/>
    <property type="match status" value="1"/>
</dbReference>
<dbReference type="Gene3D" id="2.10.25.10">
    <property type="entry name" value="Laminin"/>
    <property type="match status" value="1"/>
</dbReference>
<dbReference type="PROSITE" id="PS00022">
    <property type="entry name" value="EGF_1"/>
    <property type="match status" value="1"/>
</dbReference>
<dbReference type="Gene3D" id="2.170.300.10">
    <property type="entry name" value="Tie2 ligand-binding domain superfamily"/>
    <property type="match status" value="1"/>
</dbReference>
<feature type="disulfide bond" evidence="16">
    <location>
        <begin position="1190"/>
        <end position="1199"/>
    </location>
</feature>
<feature type="disulfide bond" evidence="15">
    <location>
        <begin position="738"/>
        <end position="756"/>
    </location>
</feature>
<dbReference type="Proteomes" id="UP000324222">
    <property type="component" value="Unassembled WGS sequence"/>
</dbReference>
<dbReference type="InterPro" id="IPR036055">
    <property type="entry name" value="LDL_receptor-like_sf"/>
</dbReference>
<reference evidence="20 21" key="1">
    <citation type="submission" date="2019-05" db="EMBL/GenBank/DDBJ databases">
        <title>Another draft genome of Portunus trituberculatus and its Hox gene families provides insights of decapod evolution.</title>
        <authorList>
            <person name="Jeong J.-H."/>
            <person name="Song I."/>
            <person name="Kim S."/>
            <person name="Choi T."/>
            <person name="Kim D."/>
            <person name="Ryu S."/>
            <person name="Kim W."/>
        </authorList>
    </citation>
    <scope>NUCLEOTIDE SEQUENCE [LARGE SCALE GENOMIC DNA]</scope>
    <source>
        <tissue evidence="20">Muscle</tissue>
    </source>
</reference>
<dbReference type="FunFam" id="2.10.25.10:FF:000033">
    <property type="entry name" value="Laminin subunit alpha 2"/>
    <property type="match status" value="1"/>
</dbReference>
<dbReference type="InterPro" id="IPR002172">
    <property type="entry name" value="LDrepeatLR_classA_rpt"/>
</dbReference>
<dbReference type="PROSITE" id="PS50835">
    <property type="entry name" value="IG_LIKE"/>
    <property type="match status" value="1"/>
</dbReference>
<evidence type="ECO:0000259" key="18">
    <source>
        <dbReference type="PROSITE" id="PS50835"/>
    </source>
</evidence>
<feature type="domain" description="Laminin IV type A" evidence="19">
    <location>
        <begin position="1238"/>
        <end position="1380"/>
    </location>
</feature>
<dbReference type="InterPro" id="IPR036179">
    <property type="entry name" value="Ig-like_dom_sf"/>
</dbReference>
<keyword evidence="12" id="KW-0675">Receptor</keyword>
<evidence type="ECO:0000256" key="4">
    <source>
        <dbReference type="ARBA" id="ARBA00022530"/>
    </source>
</evidence>
<feature type="disulfide bond" evidence="15">
    <location>
        <begin position="853"/>
        <end position="871"/>
    </location>
</feature>
<feature type="disulfide bond" evidence="15">
    <location>
        <begin position="816"/>
        <end position="834"/>
    </location>
</feature>
<dbReference type="SUPFAM" id="SSF57196">
    <property type="entry name" value="EGF/Laminin"/>
    <property type="match status" value="2"/>
</dbReference>
<sequence>MPSRCKSPDEVITASPPVVCSVLEATCRSGECINRTLVCDGKPDCKDSSDEDRCGRCEPNEFQCDNQKCVLKTWLCDTDNDCEDNSDEKYCGVSDPDASCHNNEFMCRSGNQCIPKSFHCDGDNDCRDLSDEDGCRKPEVKEPPPRNVMVRVGETFNISCRVEGVPTPIVIWRLNWGHVPAKCQMTSESGYGVLVCPNAQPTDQGAYSCEAINGKGSVFATPDAIVVVKGIPATQCQPPSFNSLALTQEDCLSCFCFGITNDCYSSDMFITQLPPPNGNSFTLVGANQDQNQGNYVVRDNDYPLSSQHLANNRSTTQYSDRVVLNVDRSKLRGPRDLAVYFSLPDSHKNEQLASFGGYLRYRITYSQFGASQTTSHPDVIIRKEKSIDVHIDTEAGFSSSFRAQYTNGDFINTTLSNVQMDTAEISRNDQGQAGLVEQCTCPPGYTGISCQNCAPNYSRVKEGPWLGRCVYDLECGPNEYGDPGNGISCQPCPCPLASPSNQFSSSCYVDSDGQVTCNCQQGYSGRRCQDCASGYEGNPSLPGDYCKPAPVTCMTTFTCLDGSQHPWSRRCDGIKDCSQFEDESDCDVCFNSGHRCDDRRCVHFEWICDGHPDCNDASDERPENCLGKIECGMLTNICVFVLHSNTIDELPCDHIHQWTCADPSRQCIDRRRHCDGFYDCPDNSDERYCNCTCDSAFNFRCNDGTCLDISVRCNGRVDCRDKSDEYQCPCDPQRYHTCGDGTCIDIYRVCDGNPDCRDRSDEPRWCGCDPNTMHKCGDGTCIAKSAVCDGQPDCRDLSDEPPTCWQNCDQNLEFTCGNGNCIDIRLVCNGYTDCRDGSDEYYCTVCAENQFQCGDHSCVDRRRLCDGRPDCRDESDEGERAGCCVAPYFFRCHDGYCIESQHEFVTGPRCDQCKENSFYLSERNKEGCIPCFCMGITSSCSSSNLYRQQEYTYFTNDRQGFEIVDEYLQNFVRDDLFVDSNRQELVFRDFSRYGQKVYYWKLPQRFLGDKVTSYGGNLTYTLRFVPAPGGQSSINSAYDVEIFGNDILLRHFRQGQRPLSAARQETVSVPLYEQYWQRQNGQEVNREHLMMALADLEYIYIKATYTTATEEVGLKDVTLDYAEARNTGQERAYAVEMCECPREYQGTSCEDCAIGYTRSTSGVHLGTCVPCDCSGHSTECDPDTGVCFNCKNNTAGNHCELCAPGYTLYGDTCYRTDSGSECICDPRGNLSCDGNRCQCKVHYLLLQTDVIKDGLDINLANNEISFSDFNRLRAREPYYWSLPQMFTGNRLESYGGNLTVTQKFQMQPGAGIYLESDVIIRSTSGREFFWMRPRHLEQNIQNREQTYTVLLNEDSFTMNQQPASRQVLAVISSSGRESIT</sequence>
<dbReference type="GO" id="GO:0043235">
    <property type="term" value="C:receptor complex"/>
    <property type="evidence" value="ECO:0007669"/>
    <property type="project" value="TreeGrafter"/>
</dbReference>
<dbReference type="InterPro" id="IPR051221">
    <property type="entry name" value="LDLR-related"/>
</dbReference>
<keyword evidence="4" id="KW-0272">Extracellular matrix</keyword>
<evidence type="ECO:0000256" key="9">
    <source>
        <dbReference type="ARBA" id="ARBA00022989"/>
    </source>
</evidence>
<feature type="disulfide bond" evidence="15">
    <location>
        <begin position="57"/>
        <end position="69"/>
    </location>
</feature>
<dbReference type="PROSITE" id="PS01209">
    <property type="entry name" value="LDLRA_1"/>
    <property type="match status" value="2"/>
</dbReference>
<feature type="disulfide bond" evidence="15">
    <location>
        <begin position="27"/>
        <end position="45"/>
    </location>
</feature>
<feature type="disulfide bond" evidence="15">
    <location>
        <begin position="76"/>
        <end position="91"/>
    </location>
</feature>
<dbReference type="InterPro" id="IPR002049">
    <property type="entry name" value="LE_dom"/>
</dbReference>
<dbReference type="GO" id="GO:0006898">
    <property type="term" value="P:receptor-mediated endocytosis"/>
    <property type="evidence" value="ECO:0007669"/>
    <property type="project" value="TreeGrafter"/>
</dbReference>
<dbReference type="PROSITE" id="PS50068">
    <property type="entry name" value="LDLRA_2"/>
    <property type="match status" value="11"/>
</dbReference>
<keyword evidence="21" id="KW-1185">Reference proteome</keyword>
<dbReference type="InterPro" id="IPR013783">
    <property type="entry name" value="Ig-like_fold"/>
</dbReference>
<evidence type="ECO:0000256" key="7">
    <source>
        <dbReference type="ARBA" id="ARBA00022737"/>
    </source>
</evidence>
<feature type="disulfide bond" evidence="15">
    <location>
        <begin position="674"/>
        <end position="689"/>
    </location>
</feature>
<dbReference type="Pfam" id="PF24973">
    <property type="entry name" value="EGF_LMN_ATRN"/>
    <property type="match status" value="1"/>
</dbReference>
<dbReference type="SMART" id="SM00281">
    <property type="entry name" value="LamB"/>
    <property type="match status" value="1"/>
</dbReference>
<evidence type="ECO:0000256" key="12">
    <source>
        <dbReference type="ARBA" id="ARBA00023170"/>
    </source>
</evidence>
<feature type="disulfide bond" evidence="15">
    <location>
        <begin position="64"/>
        <end position="82"/>
    </location>
</feature>
<dbReference type="PRINTS" id="PR00261">
    <property type="entry name" value="LDLRECEPTOR"/>
</dbReference>
<feature type="disulfide bond" evidence="15">
    <location>
        <begin position="846"/>
        <end position="858"/>
    </location>
</feature>
<dbReference type="PROSITE" id="PS50027">
    <property type="entry name" value="EGF_LAM_2"/>
    <property type="match status" value="1"/>
</dbReference>
<evidence type="ECO:0000256" key="6">
    <source>
        <dbReference type="ARBA" id="ARBA00022729"/>
    </source>
</evidence>
<feature type="disulfide bond" evidence="15">
    <location>
        <begin position="571"/>
        <end position="586"/>
    </location>
</feature>
<feature type="domain" description="Laminin EGF-like" evidence="17">
    <location>
        <begin position="1171"/>
        <end position="1215"/>
    </location>
</feature>
<dbReference type="CDD" id="cd00112">
    <property type="entry name" value="LDLa"/>
    <property type="match status" value="10"/>
</dbReference>
<dbReference type="InterPro" id="IPR003598">
    <property type="entry name" value="Ig_sub2"/>
</dbReference>
<name>A0A5B7D612_PORTR</name>
<keyword evidence="9" id="KW-1133">Transmembrane helix</keyword>
<dbReference type="EMBL" id="VSRR010000529">
    <property type="protein sequence ID" value="MPC16712.1"/>
    <property type="molecule type" value="Genomic_DNA"/>
</dbReference>
<keyword evidence="13" id="KW-0325">Glycoprotein</keyword>
<dbReference type="SUPFAM" id="SSF57424">
    <property type="entry name" value="LDL receptor-like module"/>
    <property type="match status" value="10"/>
</dbReference>
<evidence type="ECO:0000256" key="16">
    <source>
        <dbReference type="PROSITE-ProRule" id="PRU00460"/>
    </source>
</evidence>
<organism evidence="20 21">
    <name type="scientific">Portunus trituberculatus</name>
    <name type="common">Swimming crab</name>
    <name type="synonym">Neptunus trituberculatus</name>
    <dbReference type="NCBI Taxonomy" id="210409"/>
    <lineage>
        <taxon>Eukaryota</taxon>
        <taxon>Metazoa</taxon>
        <taxon>Ecdysozoa</taxon>
        <taxon>Arthropoda</taxon>
        <taxon>Crustacea</taxon>
        <taxon>Multicrustacea</taxon>
        <taxon>Malacostraca</taxon>
        <taxon>Eumalacostraca</taxon>
        <taxon>Eucarida</taxon>
        <taxon>Decapoda</taxon>
        <taxon>Pleocyemata</taxon>
        <taxon>Brachyura</taxon>
        <taxon>Eubrachyura</taxon>
        <taxon>Portunoidea</taxon>
        <taxon>Portunidae</taxon>
        <taxon>Portuninae</taxon>
        <taxon>Portunus</taxon>
    </lineage>
</organism>
<dbReference type="Gene3D" id="2.60.40.10">
    <property type="entry name" value="Immunoglobulins"/>
    <property type="match status" value="1"/>
</dbReference>
<dbReference type="PANTHER" id="PTHR22722">
    <property type="entry name" value="LOW-DENSITY LIPOPROTEIN RECEPTOR-RELATED PROTEIN 2-RELATED"/>
    <property type="match status" value="1"/>
</dbReference>
<dbReference type="SMART" id="SM00180">
    <property type="entry name" value="EGF_Lam"/>
    <property type="match status" value="3"/>
</dbReference>
<comment type="caution">
    <text evidence="20">The sequence shown here is derived from an EMBL/GenBank/DDBJ whole genome shotgun (WGS) entry which is preliminary data.</text>
</comment>
<feature type="disulfide bond" evidence="15">
    <location>
        <begin position="713"/>
        <end position="728"/>
    </location>
</feature>
<gene>
    <name evidence="20" type="primary">Hspg2_1</name>
    <name evidence="20" type="ORF">E2C01_009544</name>
</gene>
<dbReference type="InterPro" id="IPR007110">
    <property type="entry name" value="Ig-like_dom"/>
</dbReference>
<evidence type="ECO:0000256" key="2">
    <source>
        <dbReference type="ARBA" id="ARBA00004302"/>
    </source>
</evidence>
<dbReference type="InterPro" id="IPR056863">
    <property type="entry name" value="LMN_ATRN_NET-like_EGF"/>
</dbReference>
<evidence type="ECO:0000256" key="11">
    <source>
        <dbReference type="ARBA" id="ARBA00023157"/>
    </source>
</evidence>
<dbReference type="Pfam" id="PF00057">
    <property type="entry name" value="Ldl_recept_a"/>
    <property type="match status" value="9"/>
</dbReference>
<dbReference type="SMART" id="SM00192">
    <property type="entry name" value="LDLa"/>
    <property type="match status" value="11"/>
</dbReference>
<protein>
    <submittedName>
        <fullName evidence="20">Basement membrane-specific heparan sulfate proteoglycan core protein</fullName>
    </submittedName>
</protein>
<keyword evidence="11 16" id="KW-1015">Disulfide bond</keyword>
<evidence type="ECO:0000256" key="13">
    <source>
        <dbReference type="ARBA" id="ARBA00023180"/>
    </source>
</evidence>
<evidence type="ECO:0000256" key="15">
    <source>
        <dbReference type="PROSITE-ProRule" id="PRU00124"/>
    </source>
</evidence>
<feature type="disulfide bond" evidence="15">
    <location>
        <begin position="39"/>
        <end position="54"/>
    </location>
</feature>
<keyword evidence="10" id="KW-0472">Membrane</keyword>
<keyword evidence="14 16" id="KW-0424">Laminin EGF-like domain</keyword>
<dbReference type="InterPro" id="IPR003599">
    <property type="entry name" value="Ig_sub"/>
</dbReference>
<evidence type="ECO:0000256" key="3">
    <source>
        <dbReference type="ARBA" id="ARBA00022525"/>
    </source>
</evidence>
<dbReference type="GO" id="GO:0016324">
    <property type="term" value="C:apical plasma membrane"/>
    <property type="evidence" value="ECO:0007669"/>
    <property type="project" value="TreeGrafter"/>
</dbReference>
<dbReference type="FunFam" id="4.10.400.10:FF:000002">
    <property type="entry name" value="Low-density lipoprotein receptor-related protein 1"/>
    <property type="match status" value="1"/>
</dbReference>
<dbReference type="InterPro" id="IPR023415">
    <property type="entry name" value="LDLR_class-A_CS"/>
</dbReference>
<dbReference type="SMART" id="SM00408">
    <property type="entry name" value="IGc2"/>
    <property type="match status" value="1"/>
</dbReference>
<keyword evidence="3" id="KW-0964">Secreted</keyword>
<feature type="disulfide bond" evidence="15">
    <location>
        <begin position="596"/>
        <end position="614"/>
    </location>
</feature>
<feature type="domain" description="Ig-like" evidence="18">
    <location>
        <begin position="138"/>
        <end position="227"/>
    </location>
</feature>
<evidence type="ECO:0000256" key="5">
    <source>
        <dbReference type="ARBA" id="ARBA00022692"/>
    </source>
</evidence>
<evidence type="ECO:0000313" key="21">
    <source>
        <dbReference type="Proteomes" id="UP000324222"/>
    </source>
</evidence>
<dbReference type="PROSITE" id="PS51115">
    <property type="entry name" value="LAMININ_IVA"/>
    <property type="match status" value="2"/>
</dbReference>
<feature type="disulfide bond" evidence="15">
    <location>
        <begin position="701"/>
        <end position="719"/>
    </location>
</feature>
<proteinExistence type="predicted"/>
<dbReference type="Pfam" id="PF00053">
    <property type="entry name" value="EGF_laminin"/>
    <property type="match status" value="2"/>
</dbReference>
<dbReference type="CDD" id="cd00055">
    <property type="entry name" value="EGF_Lam"/>
    <property type="match status" value="2"/>
</dbReference>
<evidence type="ECO:0000313" key="20">
    <source>
        <dbReference type="EMBL" id="MPC16712.1"/>
    </source>
</evidence>
<keyword evidence="8" id="KW-0084">Basement membrane</keyword>
<dbReference type="InterPro" id="IPR000742">
    <property type="entry name" value="EGF"/>
</dbReference>
<feature type="disulfide bond" evidence="15">
    <location>
        <begin position="20"/>
        <end position="32"/>
    </location>
</feature>
<keyword evidence="6" id="KW-0732">Signal</keyword>
<keyword evidence="7" id="KW-0677">Repeat</keyword>
<evidence type="ECO:0000256" key="8">
    <source>
        <dbReference type="ARBA" id="ARBA00022869"/>
    </source>
</evidence>